<accession>A0A1E3GZS0</accession>
<evidence type="ECO:0000259" key="3">
    <source>
        <dbReference type="Pfam" id="PF07992"/>
    </source>
</evidence>
<keyword evidence="5" id="KW-1185">Reference proteome</keyword>
<dbReference type="Gene3D" id="3.50.50.60">
    <property type="entry name" value="FAD/NAD(P)-binding domain"/>
    <property type="match status" value="1"/>
</dbReference>
<protein>
    <submittedName>
        <fullName evidence="4">Putative FAD-binding dehydrogenase</fullName>
    </submittedName>
</protein>
<dbReference type="InterPro" id="IPR023753">
    <property type="entry name" value="FAD/NAD-binding_dom"/>
</dbReference>
<dbReference type="Pfam" id="PF07992">
    <property type="entry name" value="Pyr_redox_2"/>
    <property type="match status" value="1"/>
</dbReference>
<dbReference type="InterPro" id="IPR042204">
    <property type="entry name" value="2Fe-2S-bd_N"/>
</dbReference>
<dbReference type="PRINTS" id="PR00411">
    <property type="entry name" value="PNDRDTASEI"/>
</dbReference>
<name>A0A1E3GZS0_9HYPH</name>
<organism evidence="4 5">
    <name type="scientific">Methylobrevis pamukkalensis</name>
    <dbReference type="NCBI Taxonomy" id="1439726"/>
    <lineage>
        <taxon>Bacteria</taxon>
        <taxon>Pseudomonadati</taxon>
        <taxon>Pseudomonadota</taxon>
        <taxon>Alphaproteobacteria</taxon>
        <taxon>Hyphomicrobiales</taxon>
        <taxon>Pleomorphomonadaceae</taxon>
        <taxon>Methylobrevis</taxon>
    </lineage>
</organism>
<gene>
    <name evidence="4" type="ORF">A6302_03283</name>
</gene>
<evidence type="ECO:0000256" key="2">
    <source>
        <dbReference type="SAM" id="MobiDB-lite"/>
    </source>
</evidence>
<sequence length="565" mass="59807">MSGAFRLPSGGRIDRSRPVRFTFDGRDCRGFAGDTLASALLAEGRHLIGRSFKYHRPRGFLSAGSDEPNALVGVGRDEAHYTPNLRATQVELYDGLVAESQNRWPSLDLDVGGINNLLAPLLPAGFYYKTFMWPKKAWTSFYEPKIRAAAGLGRSPGAADADRYTQHYAHCEVLVVGGGPAGLAAALAASDSGQRVVLCDEQAEFGGSLLSERQAMIEGLPAAEWAGQAAAELAARANVTLLTRTTAFGYFPHNMIGLCERVTDHLGVADPRLPRERLWQLRAREVVICAGAHERPIVFPDNDRPGILLAEAGRTYVNRYAVQPGTRAVVFTATDSAYRAALDLRAAGIKVAAIADLRPEANGPWPTMARKAGIDVRTGTSVTGTSGRLRIRQAQLAPIRADGSVGTSEPVACDLLLMSGGFTPSVHLFSQSRGKLAWNANLGAYLPDVSVEAERSAGACRGVYGLEAVLADGFAQGAAAARAAGGTTSPVRGLAVKATDCGHDASSARRPTAAIACSPRPSSTGRTTSPPRTSSLPPARASSRSSTSSATRRPAWPPTRARPRT</sequence>
<feature type="region of interest" description="Disordered" evidence="2">
    <location>
        <begin position="503"/>
        <end position="565"/>
    </location>
</feature>
<dbReference type="Proteomes" id="UP000094622">
    <property type="component" value="Unassembled WGS sequence"/>
</dbReference>
<dbReference type="InterPro" id="IPR051691">
    <property type="entry name" value="Metab_Enz_Cyan_OpOx_G3PDH"/>
</dbReference>
<dbReference type="PANTHER" id="PTHR42949">
    <property type="entry name" value="ANAEROBIC GLYCEROL-3-PHOSPHATE DEHYDROGENASE SUBUNIT B"/>
    <property type="match status" value="1"/>
</dbReference>
<dbReference type="PATRIC" id="fig|1439726.3.peg.3450"/>
<proteinExistence type="predicted"/>
<dbReference type="Gene3D" id="3.10.20.440">
    <property type="entry name" value="2Fe-2S iron-sulphur cluster binding domain, sarcosine oxidase, alpha subunit, N-terminal domain"/>
    <property type="match status" value="1"/>
</dbReference>
<evidence type="ECO:0000313" key="5">
    <source>
        <dbReference type="Proteomes" id="UP000094622"/>
    </source>
</evidence>
<feature type="compositionally biased region" description="Low complexity" evidence="2">
    <location>
        <begin position="518"/>
        <end position="554"/>
    </location>
</feature>
<keyword evidence="1" id="KW-0560">Oxidoreductase</keyword>
<evidence type="ECO:0000313" key="4">
    <source>
        <dbReference type="EMBL" id="ODN69415.1"/>
    </source>
</evidence>
<dbReference type="EMBL" id="MCRJ01000092">
    <property type="protein sequence ID" value="ODN69415.1"/>
    <property type="molecule type" value="Genomic_DNA"/>
</dbReference>
<comment type="caution">
    <text evidence="4">The sequence shown here is derived from an EMBL/GenBank/DDBJ whole genome shotgun (WGS) entry which is preliminary data.</text>
</comment>
<dbReference type="Pfam" id="PF13510">
    <property type="entry name" value="Fer2_4"/>
    <property type="match status" value="1"/>
</dbReference>
<evidence type="ECO:0000256" key="1">
    <source>
        <dbReference type="ARBA" id="ARBA00023002"/>
    </source>
</evidence>
<dbReference type="AlphaFoldDB" id="A0A1E3GZS0"/>
<dbReference type="SUPFAM" id="SSF51905">
    <property type="entry name" value="FAD/NAD(P)-binding domain"/>
    <property type="match status" value="1"/>
</dbReference>
<feature type="domain" description="FAD/NAD(P)-binding" evidence="3">
    <location>
        <begin position="172"/>
        <end position="437"/>
    </location>
</feature>
<dbReference type="GO" id="GO:0016491">
    <property type="term" value="F:oxidoreductase activity"/>
    <property type="evidence" value="ECO:0007669"/>
    <property type="project" value="UniProtKB-KW"/>
</dbReference>
<dbReference type="PRINTS" id="PR00368">
    <property type="entry name" value="FADPNR"/>
</dbReference>
<dbReference type="InterPro" id="IPR036188">
    <property type="entry name" value="FAD/NAD-bd_sf"/>
</dbReference>
<dbReference type="PANTHER" id="PTHR42949:SF3">
    <property type="entry name" value="ANAEROBIC GLYCEROL-3-PHOSPHATE DEHYDROGENASE SUBUNIT B"/>
    <property type="match status" value="1"/>
</dbReference>
<reference evidence="4 5" key="1">
    <citation type="submission" date="2016-07" db="EMBL/GenBank/DDBJ databases">
        <title>Draft Genome Sequence of Methylobrevis pamukkalensis PK2.</title>
        <authorList>
            <person name="Vasilenko O.V."/>
            <person name="Doronina N.V."/>
            <person name="Shmareva M.N."/>
            <person name="Tarlachkov S.V."/>
            <person name="Mustakhimov I."/>
            <person name="Trotsenko Y.A."/>
        </authorList>
    </citation>
    <scope>NUCLEOTIDE SEQUENCE [LARGE SCALE GENOMIC DNA]</scope>
    <source>
        <strain evidence="4 5">PK2</strain>
    </source>
</reference>